<dbReference type="RefSeq" id="WP_091101995.1">
    <property type="nucleotide sequence ID" value="NZ_FNXE01000051.1"/>
</dbReference>
<dbReference type="GO" id="GO:0005524">
    <property type="term" value="F:ATP binding"/>
    <property type="evidence" value="ECO:0007669"/>
    <property type="project" value="UniProtKB-KW"/>
</dbReference>
<keyword evidence="7" id="KW-1185">Reference proteome</keyword>
<protein>
    <submittedName>
        <fullName evidence="6">Serine/threonine protein kinase</fullName>
    </submittedName>
</protein>
<dbReference type="SMART" id="SM00220">
    <property type="entry name" value="S_TKc"/>
    <property type="match status" value="1"/>
</dbReference>
<dbReference type="AlphaFoldDB" id="A0A1H6MDA3"/>
<accession>A0A1H6MDA3</accession>
<keyword evidence="4" id="KW-0067">ATP-binding</keyword>
<evidence type="ECO:0000313" key="7">
    <source>
        <dbReference type="Proteomes" id="UP000199634"/>
    </source>
</evidence>
<reference evidence="6 7" key="1">
    <citation type="submission" date="2016-10" db="EMBL/GenBank/DDBJ databases">
        <authorList>
            <person name="de Groot N.N."/>
        </authorList>
    </citation>
    <scope>NUCLEOTIDE SEQUENCE [LARGE SCALE GENOMIC DNA]</scope>
    <source>
        <strain evidence="6 7">CGMCC 1.10825</strain>
    </source>
</reference>
<evidence type="ECO:0000256" key="2">
    <source>
        <dbReference type="ARBA" id="ARBA00022741"/>
    </source>
</evidence>
<dbReference type="Proteomes" id="UP000199634">
    <property type="component" value="Unassembled WGS sequence"/>
</dbReference>
<dbReference type="GO" id="GO:0016020">
    <property type="term" value="C:membrane"/>
    <property type="evidence" value="ECO:0007669"/>
    <property type="project" value="TreeGrafter"/>
</dbReference>
<dbReference type="OrthoDB" id="9813021at2"/>
<feature type="domain" description="Protein kinase" evidence="5">
    <location>
        <begin position="25"/>
        <end position="304"/>
    </location>
</feature>
<keyword evidence="6" id="KW-0723">Serine/threonine-protein kinase</keyword>
<dbReference type="PANTHER" id="PTHR24348:SF22">
    <property type="entry name" value="NON-SPECIFIC SERINE_THREONINE PROTEIN KINASE"/>
    <property type="match status" value="1"/>
</dbReference>
<dbReference type="EMBL" id="FNXE01000051">
    <property type="protein sequence ID" value="SEH99472.1"/>
    <property type="molecule type" value="Genomic_DNA"/>
</dbReference>
<evidence type="ECO:0000256" key="4">
    <source>
        <dbReference type="ARBA" id="ARBA00022840"/>
    </source>
</evidence>
<evidence type="ECO:0000313" key="6">
    <source>
        <dbReference type="EMBL" id="SEH99472.1"/>
    </source>
</evidence>
<proteinExistence type="predicted"/>
<dbReference type="GO" id="GO:0000407">
    <property type="term" value="C:phagophore assembly site"/>
    <property type="evidence" value="ECO:0007669"/>
    <property type="project" value="TreeGrafter"/>
</dbReference>
<name>A0A1H6MDA3_9FLAO</name>
<dbReference type="InterPro" id="IPR008271">
    <property type="entry name" value="Ser/Thr_kinase_AS"/>
</dbReference>
<evidence type="ECO:0000256" key="3">
    <source>
        <dbReference type="ARBA" id="ARBA00022777"/>
    </source>
</evidence>
<keyword evidence="3 6" id="KW-0418">Kinase</keyword>
<dbReference type="Gene3D" id="1.10.510.10">
    <property type="entry name" value="Transferase(Phosphotransferase) domain 1"/>
    <property type="match status" value="1"/>
</dbReference>
<dbReference type="InterPro" id="IPR011009">
    <property type="entry name" value="Kinase-like_dom_sf"/>
</dbReference>
<dbReference type="PANTHER" id="PTHR24348">
    <property type="entry name" value="SERINE/THREONINE-PROTEIN KINASE UNC-51-RELATED"/>
    <property type="match status" value="1"/>
</dbReference>
<evidence type="ECO:0000256" key="1">
    <source>
        <dbReference type="ARBA" id="ARBA00022679"/>
    </source>
</evidence>
<sequence length="368" mass="42618">MVTVELNDEDSVKAIQDFVRTTPDINVYEYIRRGCNGDVYFGKRIKMNDDVVLKFYWSHPNYDAAEEAIILRDIEHDNILKIHDLRFLPPNYAYFLTPRISGGDLQGIIDSRRLSSKEALEIIAGVLLGLTELHSKHKLVHRDLKPGNILLDLEKNLPIIADLGAVKKIHKADGCVTASKSTYLYLPPEAILANEYYFQSDIYQVGVIMFQLLGGYFPINSPMDWLTTREQKQLDGIRNTTDKYRKFDELIGKKITKGQLVDTNTLPYYLDPAFKRVLNKALNFHYEKRYKNPSLFLKEVHSLLRSCPDYVHEPDRLLVSHENGKEYQLYKNKKDEVVLEKRLTNKDWRKDNSHNGTVESALKIARIK</sequence>
<organism evidence="6 7">
    <name type="scientific">Paenimyroides marinum</name>
    <dbReference type="NCBI Taxonomy" id="1159016"/>
    <lineage>
        <taxon>Bacteria</taxon>
        <taxon>Pseudomonadati</taxon>
        <taxon>Bacteroidota</taxon>
        <taxon>Flavobacteriia</taxon>
        <taxon>Flavobacteriales</taxon>
        <taxon>Flavobacteriaceae</taxon>
        <taxon>Paenimyroides</taxon>
    </lineage>
</organism>
<dbReference type="PROSITE" id="PS00108">
    <property type="entry name" value="PROTEIN_KINASE_ST"/>
    <property type="match status" value="1"/>
</dbReference>
<keyword evidence="2" id="KW-0547">Nucleotide-binding</keyword>
<evidence type="ECO:0000259" key="5">
    <source>
        <dbReference type="PROSITE" id="PS50011"/>
    </source>
</evidence>
<dbReference type="InterPro" id="IPR000719">
    <property type="entry name" value="Prot_kinase_dom"/>
</dbReference>
<dbReference type="GO" id="GO:0005776">
    <property type="term" value="C:autophagosome"/>
    <property type="evidence" value="ECO:0007669"/>
    <property type="project" value="TreeGrafter"/>
</dbReference>
<dbReference type="SUPFAM" id="SSF56112">
    <property type="entry name" value="Protein kinase-like (PK-like)"/>
    <property type="match status" value="1"/>
</dbReference>
<dbReference type="STRING" id="1159016.SAMN02927937_02613"/>
<dbReference type="PROSITE" id="PS50011">
    <property type="entry name" value="PROTEIN_KINASE_DOM"/>
    <property type="match status" value="1"/>
</dbReference>
<dbReference type="GO" id="GO:0005829">
    <property type="term" value="C:cytosol"/>
    <property type="evidence" value="ECO:0007669"/>
    <property type="project" value="TreeGrafter"/>
</dbReference>
<gene>
    <name evidence="6" type="ORF">SAMN02927937_02613</name>
</gene>
<keyword evidence="1" id="KW-0808">Transferase</keyword>
<dbReference type="Pfam" id="PF00069">
    <property type="entry name" value="Pkinase"/>
    <property type="match status" value="1"/>
</dbReference>
<dbReference type="GO" id="GO:0004674">
    <property type="term" value="F:protein serine/threonine kinase activity"/>
    <property type="evidence" value="ECO:0007669"/>
    <property type="project" value="UniProtKB-KW"/>
</dbReference>
<dbReference type="InterPro" id="IPR045269">
    <property type="entry name" value="Atg1-like"/>
</dbReference>